<evidence type="ECO:0000256" key="20">
    <source>
        <dbReference type="ARBA" id="ARBA00023180"/>
    </source>
</evidence>
<proteinExistence type="inferred from homology"/>
<dbReference type="CDD" id="cd09601">
    <property type="entry name" value="M1_APN-Q_like"/>
    <property type="match status" value="1"/>
</dbReference>
<comment type="subcellular location">
    <subcellularLocation>
        <location evidence="3">Cell membrane</location>
        <topology evidence="3">Lipid-anchor</topology>
        <topology evidence="3">GPI-anchor</topology>
    </subcellularLocation>
    <subcellularLocation>
        <location evidence="2">Membrane</location>
        <topology evidence="2">Single-pass type II membrane protein</topology>
    </subcellularLocation>
</comment>
<name>A0AAN8WIK3_HALRR</name>
<keyword evidence="8" id="KW-0449">Lipoprotein</keyword>
<evidence type="ECO:0000256" key="24">
    <source>
        <dbReference type="SAM" id="Phobius"/>
    </source>
</evidence>
<dbReference type="Gene3D" id="1.25.50.20">
    <property type="match status" value="1"/>
</dbReference>
<feature type="binding site" evidence="22">
    <location>
        <position position="449"/>
    </location>
    <ligand>
        <name>Zn(2+)</name>
        <dbReference type="ChEBI" id="CHEBI:29105"/>
        <note>catalytic</note>
    </ligand>
</feature>
<dbReference type="Gene3D" id="2.60.40.1910">
    <property type="match status" value="1"/>
</dbReference>
<sequence>MPEYNNSNLVAMDMNQTEPTLSFGKDTGFYFSRKKALFLFLLFISGLVATGLLVFYYAPREGGVQSAQRGTQVVYEQDHHDHRGHGHKHGHVDPEQEVEKVETTTAKMVPALPSVTTITTEEAIKKLDYNADDEKLVDIRLPRTLKPLHYTVKLQPFINGNFSINGYVDIEFEVLDSTYTIVLHILDIITHNDTVKVIHVDDPNRAELAIKKQEYDPKKAFYTATLEKPLAEGKIYSISMHFQGYLNDKLKGFYRSSYRDSEGNERWLAATFFQTNWAREAFPCFDEPGLKATFEIYLGREQNMTAISNMPLAETLPLDDEEGWVWDRFSRSVPMSTYLVAFVIFEFPRVNTTANDTLFRVWAREAAIDQSEYSFDIGLPILRRFEDYFNISYPLPKLDMIALPDFGPGAMENWGVILYRESTMLYDPAISAPKNKYTVALVVAHELAHQWFGNLVTPEWWNDLWLNKGFALFFQYIGMDYVEPTWKVNELFVTEMLQSVLNEDSLQSSHQISISVGHSDESRQIFDAISYNKGASLIRMMNHFLTEDSLRKGLTYYLEAFQYSNAKQDDLWHYLTKSAHEDETLPADMTVKEIMDTWTLQMGYPVITVSRSTDGSSATLTQERFLMSTSNSTNKEDRGHDIHRSDNANYMWWVPINYASQSIPDFNDTGAMIWMKAADSHITLDDLPSNDEWVVFNIQETGYYRVNYDENNWNLLIQQLRDNHTVIHTVNRAQIIDDAMNLAKAGLLDYGLALRVYSYLANETEYVPWQAAFNNLDYLLSMFQRTGGYGAMKNYILDLIIPLYESVGLESAPEDDLLDHYKRNTAILWACRLEYEDCLNNAISLFSRWMENPDYTSIIAPNLKSTVYCKGIELGGEDEWQFAWESYLESNVASEKRLLLSALGCTKKIWMLSRYMEMAFSNSSGIRKQDSDTVFSAVGNNDLGRPLAWSYLRDKWDDIYVYHGKARKKNIKAATEGFNTKQQLREITLFEEDHRAELEAVSKTVEQVQENTLNNIAWMEKNYNTIVQYLEEEGYSPTLNNS</sequence>
<dbReference type="EC" id="3.4.11.2" evidence="5"/>
<dbReference type="GO" id="GO:0098552">
    <property type="term" value="C:side of membrane"/>
    <property type="evidence" value="ECO:0007669"/>
    <property type="project" value="UniProtKB-KW"/>
</dbReference>
<dbReference type="FunFam" id="1.10.390.10:FF:000016">
    <property type="entry name" value="Glutamyl aminopeptidase"/>
    <property type="match status" value="1"/>
</dbReference>
<evidence type="ECO:0000256" key="12">
    <source>
        <dbReference type="ARBA" id="ARBA00022729"/>
    </source>
</evidence>
<dbReference type="AlphaFoldDB" id="A0AAN8WIK3"/>
<comment type="catalytic activity">
    <reaction evidence="1">
        <text>Release of an N-terminal amino acid, Xaa-|-Yaa- from a peptide, amide or arylamide. Xaa is preferably Ala, but may be most amino acids including Pro (slow action). When a terminal hydrophobic residue is followed by a prolyl residue, the two may be released as an intact Xaa-Pro dipeptide.</text>
        <dbReference type="EC" id="3.4.11.2"/>
    </reaction>
</comment>
<dbReference type="GO" id="GO:0005737">
    <property type="term" value="C:cytoplasm"/>
    <property type="evidence" value="ECO:0007669"/>
    <property type="project" value="TreeGrafter"/>
</dbReference>
<feature type="active site" description="Proton acceptor" evidence="21">
    <location>
        <position position="446"/>
    </location>
</feature>
<feature type="domain" description="Aminopeptidase N-like N-terminal" evidence="27">
    <location>
        <begin position="146"/>
        <end position="339"/>
    </location>
</feature>
<feature type="domain" description="Peptidase M1 membrane alanine aminopeptidase" evidence="25">
    <location>
        <begin position="373"/>
        <end position="598"/>
    </location>
</feature>
<dbReference type="InterPro" id="IPR027268">
    <property type="entry name" value="Peptidase_M4/M1_CTD_sf"/>
</dbReference>
<dbReference type="Pfam" id="PF17900">
    <property type="entry name" value="Peptidase_M1_N"/>
    <property type="match status" value="1"/>
</dbReference>
<dbReference type="PANTHER" id="PTHR11533:SF294">
    <property type="entry name" value="THYROTROPIN-RELEASING HORMONE-DEGRADING ECTOENZYME"/>
    <property type="match status" value="1"/>
</dbReference>
<keyword evidence="19" id="KW-1015">Disulfide bond</keyword>
<keyword evidence="16 24" id="KW-1133">Transmembrane helix</keyword>
<evidence type="ECO:0000259" key="25">
    <source>
        <dbReference type="Pfam" id="PF01433"/>
    </source>
</evidence>
<dbReference type="Gene3D" id="1.10.390.10">
    <property type="entry name" value="Neutral Protease Domain 2"/>
    <property type="match status" value="1"/>
</dbReference>
<dbReference type="EMBL" id="JAXCGZ010022669">
    <property type="protein sequence ID" value="KAK7027938.1"/>
    <property type="molecule type" value="Genomic_DNA"/>
</dbReference>
<evidence type="ECO:0000256" key="8">
    <source>
        <dbReference type="ARBA" id="ARBA00022622"/>
    </source>
</evidence>
<keyword evidence="14 22" id="KW-0862">Zinc</keyword>
<accession>A0AAN8WIK3</accession>
<keyword evidence="10 24" id="KW-0812">Transmembrane</keyword>
<dbReference type="Gene3D" id="2.60.40.1730">
    <property type="entry name" value="tricorn interacting facor f3 domain"/>
    <property type="match status" value="1"/>
</dbReference>
<dbReference type="GO" id="GO:0005615">
    <property type="term" value="C:extracellular space"/>
    <property type="evidence" value="ECO:0007669"/>
    <property type="project" value="TreeGrafter"/>
</dbReference>
<keyword evidence="12" id="KW-0732">Signal</keyword>
<evidence type="ECO:0000256" key="11">
    <source>
        <dbReference type="ARBA" id="ARBA00022723"/>
    </source>
</evidence>
<evidence type="ECO:0000259" key="27">
    <source>
        <dbReference type="Pfam" id="PF17900"/>
    </source>
</evidence>
<dbReference type="GO" id="GO:0016285">
    <property type="term" value="F:alanyl aminopeptidase activity"/>
    <property type="evidence" value="ECO:0007669"/>
    <property type="project" value="UniProtKB-EC"/>
</dbReference>
<evidence type="ECO:0000256" key="16">
    <source>
        <dbReference type="ARBA" id="ARBA00022989"/>
    </source>
</evidence>
<keyword evidence="18 24" id="KW-0472">Membrane</keyword>
<gene>
    <name evidence="28" type="ORF">SK128_026273</name>
</gene>
<comment type="caution">
    <text evidence="28">The sequence shown here is derived from an EMBL/GenBank/DDBJ whole genome shotgun (WGS) entry which is preliminary data.</text>
</comment>
<comment type="cofactor">
    <cofactor evidence="22">
        <name>Zn(2+)</name>
        <dbReference type="ChEBI" id="CHEBI:29105"/>
    </cofactor>
    <text evidence="22">Binds 1 zinc ion per subunit.</text>
</comment>
<organism evidence="28 29">
    <name type="scientific">Halocaridina rubra</name>
    <name type="common">Hawaiian red shrimp</name>
    <dbReference type="NCBI Taxonomy" id="373956"/>
    <lineage>
        <taxon>Eukaryota</taxon>
        <taxon>Metazoa</taxon>
        <taxon>Ecdysozoa</taxon>
        <taxon>Arthropoda</taxon>
        <taxon>Crustacea</taxon>
        <taxon>Multicrustacea</taxon>
        <taxon>Malacostraca</taxon>
        <taxon>Eumalacostraca</taxon>
        <taxon>Eucarida</taxon>
        <taxon>Decapoda</taxon>
        <taxon>Pleocyemata</taxon>
        <taxon>Caridea</taxon>
        <taxon>Atyoidea</taxon>
        <taxon>Atyidae</taxon>
        <taxon>Halocaridina</taxon>
    </lineage>
</organism>
<keyword evidence="29" id="KW-1185">Reference proteome</keyword>
<evidence type="ECO:0000256" key="23">
    <source>
        <dbReference type="PIRSR" id="PIRSR634016-4"/>
    </source>
</evidence>
<dbReference type="FunFam" id="1.25.50.20:FF:000001">
    <property type="entry name" value="Aminopeptidase"/>
    <property type="match status" value="1"/>
</dbReference>
<evidence type="ECO:0000256" key="19">
    <source>
        <dbReference type="ARBA" id="ARBA00023157"/>
    </source>
</evidence>
<keyword evidence="8" id="KW-0336">GPI-anchor</keyword>
<feature type="domain" description="ERAP1-like C-terminal" evidence="26">
    <location>
        <begin position="693"/>
        <end position="1011"/>
    </location>
</feature>
<dbReference type="GO" id="GO:0008270">
    <property type="term" value="F:zinc ion binding"/>
    <property type="evidence" value="ECO:0007669"/>
    <property type="project" value="InterPro"/>
</dbReference>
<evidence type="ECO:0000313" key="29">
    <source>
        <dbReference type="Proteomes" id="UP001381693"/>
    </source>
</evidence>
<dbReference type="FunFam" id="2.60.40.1730:FF:000012">
    <property type="entry name" value="Aminopeptidase N"/>
    <property type="match status" value="1"/>
</dbReference>
<evidence type="ECO:0000256" key="1">
    <source>
        <dbReference type="ARBA" id="ARBA00000098"/>
    </source>
</evidence>
<evidence type="ECO:0000256" key="2">
    <source>
        <dbReference type="ARBA" id="ARBA00004606"/>
    </source>
</evidence>
<evidence type="ECO:0000256" key="15">
    <source>
        <dbReference type="ARBA" id="ARBA00022968"/>
    </source>
</evidence>
<keyword evidence="7" id="KW-1003">Cell membrane</keyword>
<evidence type="ECO:0000256" key="7">
    <source>
        <dbReference type="ARBA" id="ARBA00022475"/>
    </source>
</evidence>
<dbReference type="InterPro" id="IPR042097">
    <property type="entry name" value="Aminopeptidase_N-like_N_sf"/>
</dbReference>
<dbReference type="SUPFAM" id="SSF63737">
    <property type="entry name" value="Leukotriene A4 hydrolase N-terminal domain"/>
    <property type="match status" value="1"/>
</dbReference>
<keyword evidence="20" id="KW-0325">Glycoprotein</keyword>
<dbReference type="Pfam" id="PF01433">
    <property type="entry name" value="Peptidase_M1"/>
    <property type="match status" value="1"/>
</dbReference>
<dbReference type="InterPro" id="IPR050344">
    <property type="entry name" value="Peptidase_M1_aminopeptidases"/>
</dbReference>
<evidence type="ECO:0000256" key="3">
    <source>
        <dbReference type="ARBA" id="ARBA00004609"/>
    </source>
</evidence>
<dbReference type="InterPro" id="IPR045357">
    <property type="entry name" value="Aminopeptidase_N-like_N"/>
</dbReference>
<feature type="binding site" evidence="22">
    <location>
        <position position="445"/>
    </location>
    <ligand>
        <name>Zn(2+)</name>
        <dbReference type="ChEBI" id="CHEBI:29105"/>
        <note>catalytic</note>
    </ligand>
</feature>
<keyword evidence="17" id="KW-0482">Metalloprotease</keyword>
<dbReference type="GO" id="GO:0043171">
    <property type="term" value="P:peptide catabolic process"/>
    <property type="evidence" value="ECO:0007669"/>
    <property type="project" value="TreeGrafter"/>
</dbReference>
<dbReference type="GO" id="GO:0042277">
    <property type="term" value="F:peptide binding"/>
    <property type="evidence" value="ECO:0007669"/>
    <property type="project" value="TreeGrafter"/>
</dbReference>
<evidence type="ECO:0000259" key="26">
    <source>
        <dbReference type="Pfam" id="PF11838"/>
    </source>
</evidence>
<dbReference type="InterPro" id="IPR001930">
    <property type="entry name" value="Peptidase_M1"/>
</dbReference>
<dbReference type="GO" id="GO:0070006">
    <property type="term" value="F:metalloaminopeptidase activity"/>
    <property type="evidence" value="ECO:0007669"/>
    <property type="project" value="TreeGrafter"/>
</dbReference>
<dbReference type="PRINTS" id="PR00756">
    <property type="entry name" value="ALADIPTASE"/>
</dbReference>
<evidence type="ECO:0000256" key="10">
    <source>
        <dbReference type="ARBA" id="ARBA00022692"/>
    </source>
</evidence>
<evidence type="ECO:0000313" key="28">
    <source>
        <dbReference type="EMBL" id="KAK7027938.1"/>
    </source>
</evidence>
<dbReference type="PANTHER" id="PTHR11533">
    <property type="entry name" value="PROTEASE M1 ZINC METALLOPROTEASE"/>
    <property type="match status" value="1"/>
</dbReference>
<keyword evidence="15" id="KW-0735">Signal-anchor</keyword>
<dbReference type="InterPro" id="IPR024571">
    <property type="entry name" value="ERAP1-like_C_dom"/>
</dbReference>
<evidence type="ECO:0000256" key="6">
    <source>
        <dbReference type="ARBA" id="ARBA00015611"/>
    </source>
</evidence>
<evidence type="ECO:0000256" key="9">
    <source>
        <dbReference type="ARBA" id="ARBA00022670"/>
    </source>
</evidence>
<evidence type="ECO:0000256" key="17">
    <source>
        <dbReference type="ARBA" id="ARBA00023049"/>
    </source>
</evidence>
<evidence type="ECO:0000256" key="14">
    <source>
        <dbReference type="ARBA" id="ARBA00022833"/>
    </source>
</evidence>
<evidence type="ECO:0000256" key="18">
    <source>
        <dbReference type="ARBA" id="ARBA00023136"/>
    </source>
</evidence>
<evidence type="ECO:0000256" key="13">
    <source>
        <dbReference type="ARBA" id="ARBA00022801"/>
    </source>
</evidence>
<evidence type="ECO:0000256" key="4">
    <source>
        <dbReference type="ARBA" id="ARBA00010136"/>
    </source>
</evidence>
<dbReference type="Pfam" id="PF11838">
    <property type="entry name" value="ERAP1_C"/>
    <property type="match status" value="1"/>
</dbReference>
<comment type="similarity">
    <text evidence="4">Belongs to the peptidase M1 family.</text>
</comment>
<reference evidence="28 29" key="1">
    <citation type="submission" date="2023-11" db="EMBL/GenBank/DDBJ databases">
        <title>Halocaridina rubra genome assembly.</title>
        <authorList>
            <person name="Smith C."/>
        </authorList>
    </citation>
    <scope>NUCLEOTIDE SEQUENCE [LARGE SCALE GENOMIC DNA]</scope>
    <source>
        <strain evidence="28">EP-1</strain>
        <tissue evidence="28">Whole</tissue>
    </source>
</reference>
<dbReference type="GO" id="GO:0006508">
    <property type="term" value="P:proteolysis"/>
    <property type="evidence" value="ECO:0007669"/>
    <property type="project" value="UniProtKB-KW"/>
</dbReference>
<dbReference type="FunFam" id="2.60.40.1910:FF:000008">
    <property type="entry name" value="Aminopeptidase"/>
    <property type="match status" value="1"/>
</dbReference>
<dbReference type="InterPro" id="IPR034016">
    <property type="entry name" value="M1_APN-typ"/>
</dbReference>
<keyword evidence="11 22" id="KW-0479">Metal-binding</keyword>
<protein>
    <recommendedName>
        <fullName evidence="6">Aminopeptidase N</fullName>
        <ecNumber evidence="5">3.4.11.2</ecNumber>
    </recommendedName>
</protein>
<feature type="transmembrane region" description="Helical" evidence="24">
    <location>
        <begin position="37"/>
        <end position="58"/>
    </location>
</feature>
<evidence type="ECO:0000256" key="5">
    <source>
        <dbReference type="ARBA" id="ARBA00012564"/>
    </source>
</evidence>
<evidence type="ECO:0000256" key="22">
    <source>
        <dbReference type="PIRSR" id="PIRSR634016-3"/>
    </source>
</evidence>
<dbReference type="Proteomes" id="UP001381693">
    <property type="component" value="Unassembled WGS sequence"/>
</dbReference>
<dbReference type="SUPFAM" id="SSF55486">
    <property type="entry name" value="Metalloproteases ('zincins'), catalytic domain"/>
    <property type="match status" value="1"/>
</dbReference>
<keyword evidence="9" id="KW-0645">Protease</keyword>
<feature type="site" description="Transition state stabilizer" evidence="23">
    <location>
        <position position="531"/>
    </location>
</feature>
<keyword evidence="13" id="KW-0378">Hydrolase</keyword>
<dbReference type="GO" id="GO:0005886">
    <property type="term" value="C:plasma membrane"/>
    <property type="evidence" value="ECO:0007669"/>
    <property type="project" value="UniProtKB-SubCell"/>
</dbReference>
<evidence type="ECO:0000256" key="21">
    <source>
        <dbReference type="PIRSR" id="PIRSR634016-1"/>
    </source>
</evidence>
<dbReference type="InterPro" id="IPR014782">
    <property type="entry name" value="Peptidase_M1_dom"/>
</dbReference>